<organism evidence="2">
    <name type="scientific">Chlorella ohadii</name>
    <dbReference type="NCBI Taxonomy" id="2649997"/>
    <lineage>
        <taxon>Eukaryota</taxon>
        <taxon>Viridiplantae</taxon>
        <taxon>Chlorophyta</taxon>
        <taxon>core chlorophytes</taxon>
        <taxon>Trebouxiophyceae</taxon>
        <taxon>Chlorellales</taxon>
        <taxon>Chlorellaceae</taxon>
        <taxon>Chlorella clade</taxon>
        <taxon>Chlorella</taxon>
    </lineage>
</organism>
<sequence>MITSLATRLPGPTQPVVRRPAPAGCLPAFRPCRQWHSQSTAAGSGPRSVAAAAAGNGAGKPWQHSPASLPPLPYSVASIDDALASLDGALPVGEEGAQQSSRAPWAHELSSSESDSEHGLEPWKDDPYWTPDRPGMVRRFLGIGGS</sequence>
<feature type="region of interest" description="Disordered" evidence="1">
    <location>
        <begin position="89"/>
        <end position="131"/>
    </location>
</feature>
<name>A0A5P4NF60_9CHLO</name>
<feature type="compositionally biased region" description="Basic and acidic residues" evidence="1">
    <location>
        <begin position="115"/>
        <end position="127"/>
    </location>
</feature>
<dbReference type="EMBL" id="MK086159">
    <property type="protein sequence ID" value="QFB70721.1"/>
    <property type="molecule type" value="mRNA"/>
</dbReference>
<reference evidence="2" key="1">
    <citation type="submission" date="2018-10" db="EMBL/GenBank/DDBJ databases">
        <title>Exploiting genes from Chlorella ohadii, highly resistant to photodamage, to reduce photoinhibition in Arabidopsis thaliana.</title>
        <authorList>
            <person name="Murik O."/>
            <person name="Kaplan A."/>
        </authorList>
    </citation>
    <scope>NUCLEOTIDE SEQUENCE</scope>
    <source>
        <strain evidence="2">1</strain>
    </source>
</reference>
<protein>
    <submittedName>
        <fullName evidence="2">Uncharacterized protein</fullName>
    </submittedName>
</protein>
<proteinExistence type="evidence at transcript level"/>
<evidence type="ECO:0000256" key="1">
    <source>
        <dbReference type="SAM" id="MobiDB-lite"/>
    </source>
</evidence>
<dbReference type="AlphaFoldDB" id="A0A5P4NF60"/>
<feature type="region of interest" description="Disordered" evidence="1">
    <location>
        <begin position="36"/>
        <end position="73"/>
    </location>
</feature>
<feature type="region of interest" description="Disordered" evidence="1">
    <location>
        <begin position="1"/>
        <end position="21"/>
    </location>
</feature>
<evidence type="ECO:0000313" key="2">
    <source>
        <dbReference type="EMBL" id="QFB70721.1"/>
    </source>
</evidence>
<feature type="compositionally biased region" description="Low complexity" evidence="1">
    <location>
        <begin position="41"/>
        <end position="55"/>
    </location>
</feature>
<accession>A0A5P4NF60</accession>